<sequence length="105" mass="11915">MKVFIGAITLTVLYLLASASGSHHHHKENKIKEQTAPIITQPHMWASLEGINFLDAEEKIKSDRPELEVVKLNQIYEGTFHDYKDDRVRVFVDDHDSVVGFPTVG</sequence>
<accession>A0A7S3MAL3</accession>
<evidence type="ECO:0000256" key="2">
    <source>
        <dbReference type="ARBA" id="ARBA00022690"/>
    </source>
</evidence>
<proteinExistence type="inferred from homology"/>
<dbReference type="InterPro" id="IPR036354">
    <property type="entry name" value="Prot_inh_pot1_sf"/>
</dbReference>
<gene>
    <name evidence="5" type="ORF">SELO1098_LOCUS20534</name>
</gene>
<keyword evidence="2" id="KW-0646">Protease inhibitor</keyword>
<keyword evidence="4" id="KW-0732">Signal</keyword>
<evidence type="ECO:0000313" key="5">
    <source>
        <dbReference type="EMBL" id="CAE0291688.1"/>
    </source>
</evidence>
<reference evidence="5" key="1">
    <citation type="submission" date="2021-01" db="EMBL/GenBank/DDBJ databases">
        <authorList>
            <person name="Corre E."/>
            <person name="Pelletier E."/>
            <person name="Niang G."/>
            <person name="Scheremetjew M."/>
            <person name="Finn R."/>
            <person name="Kale V."/>
            <person name="Holt S."/>
            <person name="Cochrane G."/>
            <person name="Meng A."/>
            <person name="Brown T."/>
            <person name="Cohen L."/>
        </authorList>
    </citation>
    <scope>NUCLEOTIDE SEQUENCE</scope>
    <source>
        <strain evidence="5">CCAP 955/1</strain>
    </source>
</reference>
<feature type="signal peptide" evidence="4">
    <location>
        <begin position="1"/>
        <end position="21"/>
    </location>
</feature>
<dbReference type="Pfam" id="PF00280">
    <property type="entry name" value="potato_inhibit"/>
    <property type="match status" value="1"/>
</dbReference>
<dbReference type="Gene3D" id="3.30.10.10">
    <property type="entry name" value="Trypsin Inhibitor V, subunit A"/>
    <property type="match status" value="1"/>
</dbReference>
<dbReference type="SUPFAM" id="SSF54654">
    <property type="entry name" value="CI-2 family of serine protease inhibitors"/>
    <property type="match status" value="1"/>
</dbReference>
<dbReference type="GO" id="GO:0004867">
    <property type="term" value="F:serine-type endopeptidase inhibitor activity"/>
    <property type="evidence" value="ECO:0007669"/>
    <property type="project" value="UniProtKB-KW"/>
</dbReference>
<dbReference type="AlphaFoldDB" id="A0A7S3MAL3"/>
<comment type="similarity">
    <text evidence="1">Belongs to the protease inhibitor I13 (potato type I serine protease inhibitor) family.</text>
</comment>
<dbReference type="InterPro" id="IPR000864">
    <property type="entry name" value="Prot_inh_pot1"/>
</dbReference>
<feature type="chain" id="PRO_5031085035" evidence="4">
    <location>
        <begin position="22"/>
        <end position="105"/>
    </location>
</feature>
<name>A0A7S3MAL3_9STRA</name>
<evidence type="ECO:0000256" key="1">
    <source>
        <dbReference type="ARBA" id="ARBA00008210"/>
    </source>
</evidence>
<dbReference type="EMBL" id="HBIC01039980">
    <property type="protein sequence ID" value="CAE0291688.1"/>
    <property type="molecule type" value="Transcribed_RNA"/>
</dbReference>
<keyword evidence="3" id="KW-0722">Serine protease inhibitor</keyword>
<evidence type="ECO:0000256" key="4">
    <source>
        <dbReference type="SAM" id="SignalP"/>
    </source>
</evidence>
<organism evidence="5">
    <name type="scientific">Spumella elongata</name>
    <dbReference type="NCBI Taxonomy" id="89044"/>
    <lineage>
        <taxon>Eukaryota</taxon>
        <taxon>Sar</taxon>
        <taxon>Stramenopiles</taxon>
        <taxon>Ochrophyta</taxon>
        <taxon>Chrysophyceae</taxon>
        <taxon>Chromulinales</taxon>
        <taxon>Chromulinaceae</taxon>
        <taxon>Spumella</taxon>
    </lineage>
</organism>
<evidence type="ECO:0000256" key="3">
    <source>
        <dbReference type="ARBA" id="ARBA00022900"/>
    </source>
</evidence>
<dbReference type="GO" id="GO:0009611">
    <property type="term" value="P:response to wounding"/>
    <property type="evidence" value="ECO:0007669"/>
    <property type="project" value="InterPro"/>
</dbReference>
<protein>
    <submittedName>
        <fullName evidence="5">Uncharacterized protein</fullName>
    </submittedName>
</protein>